<comment type="caution">
    <text evidence="3">Lacks conserved residue(s) required for the propagation of feature annotation.</text>
</comment>
<name>A0A0A1TQX0_9HYPO</name>
<dbReference type="Pfam" id="PF10528">
    <property type="entry name" value="GLEYA"/>
    <property type="match status" value="1"/>
</dbReference>
<feature type="domain" description="Chitin-binding type-1" evidence="5">
    <location>
        <begin position="692"/>
        <end position="741"/>
    </location>
</feature>
<evidence type="ECO:0000313" key="7">
    <source>
        <dbReference type="Proteomes" id="UP000039046"/>
    </source>
</evidence>
<evidence type="ECO:0000313" key="6">
    <source>
        <dbReference type="EMBL" id="CEJ94168.1"/>
    </source>
</evidence>
<protein>
    <recommendedName>
        <fullName evidence="5">Chitin-binding type-1 domain-containing protein</fullName>
    </recommendedName>
</protein>
<evidence type="ECO:0000256" key="4">
    <source>
        <dbReference type="SAM" id="SignalP"/>
    </source>
</evidence>
<dbReference type="HOGENOM" id="CLU_238311_0_0_1"/>
<feature type="disulfide bond" evidence="3">
    <location>
        <begin position="712"/>
        <end position="726"/>
    </location>
</feature>
<feature type="disulfide bond" evidence="3">
    <location>
        <begin position="1198"/>
        <end position="1212"/>
    </location>
</feature>
<dbReference type="PROSITE" id="PS50941">
    <property type="entry name" value="CHIT_BIND_I_2"/>
    <property type="match status" value="6"/>
</dbReference>
<keyword evidence="4" id="KW-0732">Signal</keyword>
<keyword evidence="7" id="KW-1185">Reference proteome</keyword>
<evidence type="ECO:0000256" key="2">
    <source>
        <dbReference type="ARBA" id="ARBA00023157"/>
    </source>
</evidence>
<feature type="disulfide bond" evidence="3">
    <location>
        <begin position="775"/>
        <end position="789"/>
    </location>
</feature>
<dbReference type="InterPro" id="IPR018871">
    <property type="entry name" value="GLEYA_adhesin_domain"/>
</dbReference>
<reference evidence="6 7" key="1">
    <citation type="journal article" date="2015" name="Genome Announc.">
        <title>Draft Genome Sequence and Gene Annotation of the Entomopathogenic Fungus Verticillium hemipterigenum.</title>
        <authorList>
            <person name="Horn F."/>
            <person name="Habel A."/>
            <person name="Scharf D.H."/>
            <person name="Dworschak J."/>
            <person name="Brakhage A.A."/>
            <person name="Guthke R."/>
            <person name="Hertweck C."/>
            <person name="Linde J."/>
        </authorList>
    </citation>
    <scope>NUCLEOTIDE SEQUENCE [LARGE SCALE GENOMIC DNA]</scope>
</reference>
<dbReference type="Gene3D" id="3.30.60.10">
    <property type="entry name" value="Endochitinase-like"/>
    <property type="match status" value="7"/>
</dbReference>
<dbReference type="EMBL" id="CDHN01000006">
    <property type="protein sequence ID" value="CEJ94168.1"/>
    <property type="molecule type" value="Genomic_DNA"/>
</dbReference>
<dbReference type="CDD" id="cd11618">
    <property type="entry name" value="ChtBD1_1"/>
    <property type="match status" value="1"/>
</dbReference>
<evidence type="ECO:0000256" key="1">
    <source>
        <dbReference type="ARBA" id="ARBA00022669"/>
    </source>
</evidence>
<dbReference type="InterPro" id="IPR036861">
    <property type="entry name" value="Endochitinase-like_sf"/>
</dbReference>
<evidence type="ECO:0000256" key="3">
    <source>
        <dbReference type="PROSITE-ProRule" id="PRU00261"/>
    </source>
</evidence>
<feature type="domain" description="Chitin-binding type-1" evidence="5">
    <location>
        <begin position="875"/>
        <end position="922"/>
    </location>
</feature>
<dbReference type="PANTHER" id="PTHR47849">
    <property type="entry name" value="CHITIN-BINDING LECTIN 1"/>
    <property type="match status" value="1"/>
</dbReference>
<evidence type="ECO:0000259" key="5">
    <source>
        <dbReference type="PROSITE" id="PS50941"/>
    </source>
</evidence>
<feature type="domain" description="Chitin-binding type-1" evidence="5">
    <location>
        <begin position="752"/>
        <end position="803"/>
    </location>
</feature>
<accession>A0A0A1TQX0</accession>
<feature type="disulfide bond" evidence="3">
    <location>
        <begin position="895"/>
        <end position="909"/>
    </location>
</feature>
<feature type="domain" description="Chitin-binding type-1" evidence="5">
    <location>
        <begin position="1111"/>
        <end position="1158"/>
    </location>
</feature>
<feature type="signal peptide" evidence="4">
    <location>
        <begin position="1"/>
        <end position="16"/>
    </location>
</feature>
<organism evidence="6 7">
    <name type="scientific">[Torrubiella] hemipterigena</name>
    <dbReference type="NCBI Taxonomy" id="1531966"/>
    <lineage>
        <taxon>Eukaryota</taxon>
        <taxon>Fungi</taxon>
        <taxon>Dikarya</taxon>
        <taxon>Ascomycota</taxon>
        <taxon>Pezizomycotina</taxon>
        <taxon>Sordariomycetes</taxon>
        <taxon>Hypocreomycetidae</taxon>
        <taxon>Hypocreales</taxon>
        <taxon>Clavicipitaceae</taxon>
        <taxon>Clavicipitaceae incertae sedis</taxon>
        <taxon>'Torrubiella' clade</taxon>
    </lineage>
</organism>
<dbReference type="SMART" id="SM00270">
    <property type="entry name" value="ChtBD1"/>
    <property type="match status" value="8"/>
</dbReference>
<keyword evidence="2 3" id="KW-1015">Disulfide bond</keyword>
<feature type="disulfide bond" evidence="3">
    <location>
        <begin position="1131"/>
        <end position="1145"/>
    </location>
</feature>
<dbReference type="STRING" id="1531966.A0A0A1TQX0"/>
<feature type="domain" description="Chitin-binding type-1" evidence="5">
    <location>
        <begin position="1178"/>
        <end position="1233"/>
    </location>
</feature>
<dbReference type="InterPro" id="IPR001002">
    <property type="entry name" value="Chitin-bd_1"/>
</dbReference>
<feature type="disulfide bond" evidence="3">
    <location>
        <begin position="657"/>
        <end position="671"/>
    </location>
</feature>
<dbReference type="OrthoDB" id="4917004at2759"/>
<proteinExistence type="predicted"/>
<feature type="chain" id="PRO_5001990304" description="Chitin-binding type-1 domain-containing protein" evidence="4">
    <location>
        <begin position="17"/>
        <end position="1792"/>
    </location>
</feature>
<dbReference type="PANTHER" id="PTHR47849:SF8">
    <property type="entry name" value="LECTIN"/>
    <property type="match status" value="1"/>
</dbReference>
<dbReference type="Proteomes" id="UP000039046">
    <property type="component" value="Unassembled WGS sequence"/>
</dbReference>
<keyword evidence="1 3" id="KW-0147">Chitin-binding</keyword>
<dbReference type="GO" id="GO:0008061">
    <property type="term" value="F:chitin binding"/>
    <property type="evidence" value="ECO:0007669"/>
    <property type="project" value="UniProtKB-UniRule"/>
</dbReference>
<sequence length="1792" mass="190813">MKPSLSFLASVAAVMAAVGPWDNPLQIRESNANPAPAPPLVDGVDIVKLKARGVSKAKTFFIGSVEAPDKVFKHGFHTTGSLEKLNEEYAKLVEDLPSGLFLETSRAVNQASLALFGFGGHHALSAAQQAEMQRLQEESLRSKGRPLNVDEVAAAELQIVEAGTPLVESGYVYQIAPQRLKGYWQPSLHKEPEGWAKLKFWVASGIPKENIVRAWKVASNGTVDGSVWANNKAIHVGSSVDTSFVCASKDASGFCVDLDDQVDAVLTVEGGNEYAVLQTISSAIVAETLGFNQAFYISPALAMYQNAFGGQMYSNRPPVTLGQLQKIKQFKTIGISGPKDIIKAYNGGFMDKFALPIFIHDLVYALLDDEATVLDKAAAGTALFPLVGCVVSHEANKAKSQIQAVGFVACTVGDALLLTPGWPVGAVIHLSRNIISAVYWFTDPARKTSTVEVYSKAMKANWKDTKEKALKYLTGDLFKDSVRIQWESETTVLAYRAAITKSWQDSAHRMVEKQYPNDNNTLAEIDRYIESGERALNSAACQIHARQWTVLKAALLDQAWALSQKLEPEFRKAFMDNVGTNYYKSFGIFNPQRSLAFKAGPKLARAVNETTTLEPLSYETLVNAVGKALEELNIYQPCSEDKIKANYCGASSRCEGCCSQYGYCGSGQEFCGVGCQPDHGSCFHTNSNITSNSFCGEAGNGKTCPGSIFGECCGRGGLCSNELSACDTGQGCQPAFGTCYALSDPKPQVSTAGGCGEIVGPDRGRTCKGYALGSCCSKFGVCGNGPAYCAPSTCQSQYGECKPELSWNEQSLPESVSRNGLCGAGYDNKTCTDSGRGDCCSFQGNCGQDEYSCGLACQSQHGSCTAGRELVVSLDGQCGAGHSDKTCASSAVGRCCSKDGICGDTWEACGNGCQHGYGECWRNVPEPKHDLCGPANGNTTCLGSRIGQCCHPNGSCGQGPSYCDIFDSCDVRFGLCNDKAKAIVGPTTETTRTSLDGTCGDFGFEQVTCLGSVFGNCCGPAGTCGTGYSFCGSTCQPRFGVCRDMKAQITKDEKCGPDYGNTTCAGAGFGECCGSKGKCGTGRSCEKDCLLGFGTCRALLQDTQANNISVDGRCGSNAQQRSCLGSGFGDCCSPHGTCGDGPGYCGSGCQDRFGHCNSDPENQGLFQVFPSAADISHDGKCGPLAGGRTCLGSGFGDCCSLDGECGSDYNVCSPHVECAGSAGCKVGHGACQPAYGKCWASAHGSQVSPFGDCNISIYSEWEPPTLQGASTVSCNGSAWGQCCSNQGRCGSSEGYCGRGNCNGKSGSCGCDSGCSPGVEVAVFLTPTSSPGELGFGAPGMEYYHRARPLMVEQLASLDDLSLSKYVKATGIENLTIMLRSFLYPCVDGTFQMDIDSGESLVAGWHGNEAFSEWHESNVNLELVSKHHHSWSIRASPEQIVPLRLLITTNNHDPKTAIKITSDKTTYHLTTGQENNLFKSTCKPFLPWGGETFNPSDKSPVGEPRKTKCRGGLKYCGRLLLQGLAKGQKTQLGDYYTDILQALQDAGQRTTYTDVLESVFECKDGNSGAIKFSQQCQQCVGGGTGHDDTCRLPTPSPLVRCGPFFGGQTCYPASALAKTDKALDCCSSEGYCGSGLHCASGCQKEFGSCNSPILIQNLGPNPQYCLVPGTSLSSEPHLEPCLMLRREAWLQGGQNLVAAVDETLCLAAVSRDASDLAKNPPVLQMAACSEARTEQQWFHQVGGLLRSGLQLNNKYFFIVPSDADNRKPVLRLEDHPTGDAFKWKFDEVKQYID</sequence>
<feature type="domain" description="Chitin-binding type-1" evidence="5">
    <location>
        <begin position="635"/>
        <end position="684"/>
    </location>
</feature>
<dbReference type="SUPFAM" id="SSF57016">
    <property type="entry name" value="Plant lectins/antimicrobial peptides"/>
    <property type="match status" value="5"/>
</dbReference>
<gene>
    <name evidence="6" type="ORF">VHEMI09717</name>
</gene>